<keyword evidence="3" id="KW-1185">Reference proteome</keyword>
<feature type="chain" id="PRO_5032534872" evidence="1">
    <location>
        <begin position="19"/>
        <end position="177"/>
    </location>
</feature>
<dbReference type="Proteomes" id="UP000552241">
    <property type="component" value="Unassembled WGS sequence"/>
</dbReference>
<comment type="caution">
    <text evidence="2">The sequence shown here is derived from an EMBL/GenBank/DDBJ whole genome shotgun (WGS) entry which is preliminary data.</text>
</comment>
<accession>A0A838ZNL4</accession>
<dbReference type="EMBL" id="JACDZE010000001">
    <property type="protein sequence ID" value="MBA5629306.1"/>
    <property type="molecule type" value="Genomic_DNA"/>
</dbReference>
<proteinExistence type="predicted"/>
<evidence type="ECO:0000256" key="1">
    <source>
        <dbReference type="SAM" id="SignalP"/>
    </source>
</evidence>
<organism evidence="2 3">
    <name type="scientific">Moheibacter lacus</name>
    <dbReference type="NCBI Taxonomy" id="2745851"/>
    <lineage>
        <taxon>Bacteria</taxon>
        <taxon>Pseudomonadati</taxon>
        <taxon>Bacteroidota</taxon>
        <taxon>Flavobacteriia</taxon>
        <taxon>Flavobacteriales</taxon>
        <taxon>Weeksellaceae</taxon>
        <taxon>Moheibacter</taxon>
    </lineage>
</organism>
<reference evidence="2 3" key="1">
    <citation type="submission" date="2020-07" db="EMBL/GenBank/DDBJ databases">
        <title>Moheibacter lacus sp. nov., a member of the family Flavobacteriaceae isolated from freshwater lake sediment.</title>
        <authorList>
            <person name="Liu Y."/>
        </authorList>
    </citation>
    <scope>NUCLEOTIDE SEQUENCE [LARGE SCALE GENOMIC DNA]</scope>
    <source>
        <strain evidence="2 3">BDHS18</strain>
    </source>
</reference>
<dbReference type="RefSeq" id="WP_182042866.1">
    <property type="nucleotide sequence ID" value="NZ_JACDZE010000001.1"/>
</dbReference>
<sequence>MKTTLSLIFTLFFFVAQAQLEKVEMIDFYKWSNQDVHYNTVVVSENFIEAGEGLATVRVKYNLDGLTKMVEFDALASFESYDQYFELYFMGGDDAAFITGSGSYTPDNFLLTYDWDGNYLSGVTADHNALEQENVEFSDLDQIMVRDANHLRELIKEFYSSNDPIYRDLMVYASQFD</sequence>
<keyword evidence="1" id="KW-0732">Signal</keyword>
<protein>
    <submittedName>
        <fullName evidence="2">Uncharacterized protein</fullName>
    </submittedName>
</protein>
<dbReference type="AlphaFoldDB" id="A0A838ZNL4"/>
<gene>
    <name evidence="2" type="ORF">HU137_05915</name>
</gene>
<name>A0A838ZNL4_9FLAO</name>
<evidence type="ECO:0000313" key="3">
    <source>
        <dbReference type="Proteomes" id="UP000552241"/>
    </source>
</evidence>
<evidence type="ECO:0000313" key="2">
    <source>
        <dbReference type="EMBL" id="MBA5629306.1"/>
    </source>
</evidence>
<feature type="signal peptide" evidence="1">
    <location>
        <begin position="1"/>
        <end position="18"/>
    </location>
</feature>